<protein>
    <submittedName>
        <fullName evidence="1">Uncharacterized protein</fullName>
    </submittedName>
</protein>
<evidence type="ECO:0000313" key="1">
    <source>
        <dbReference type="EMBL" id="KAA1189256.1"/>
    </source>
</evidence>
<dbReference type="RefSeq" id="WP_149612554.1">
    <property type="nucleotide sequence ID" value="NZ_VTUX01000008.1"/>
</dbReference>
<dbReference type="EMBL" id="VTUX01000008">
    <property type="protein sequence ID" value="KAA1189256.1"/>
    <property type="molecule type" value="Genomic_DNA"/>
</dbReference>
<name>A0A5B0WR03_9GAMM</name>
<dbReference type="AlphaFoldDB" id="A0A5B0WR03"/>
<comment type="caution">
    <text evidence="1">The sequence shown here is derived from an EMBL/GenBank/DDBJ whole genome shotgun (WGS) entry which is preliminary data.</text>
</comment>
<sequence length="343" mass="38890">MSVQSANFAEIQKKYSAHAPTKIAPKPHTLWALADFYRYISKQLVVIYGDSNTPYQDILANIKALPTTEVHQLFQSYIDSPAGELKRLLLNRPSLRSLSSELSKINPVLRAVLLQTALGDREIVTFTQQFSDKFLNGAATRASMLNASKRAPSIGQIMHTKFRTNLKEIFERKYGNGFVLPQYWFGVEYAIPSRRHERGEASGFHLHGQITADRDTLPDIKVALYKIAECYDNPSGKRRAGGYRQRFDNLAVHFGLPSQQHSNGRGKTPCISTHPPSDWIEPQQYDYSWARYSAKDTQFTSYMAGERLGIKLGSSVFYESPGINQEAQACLRILRLFMKFLTQ</sequence>
<gene>
    <name evidence="1" type="ORF">F0M18_16425</name>
</gene>
<organism evidence="1 2">
    <name type="scientific">Pseudohalioglobus sediminis</name>
    <dbReference type="NCBI Taxonomy" id="2606449"/>
    <lineage>
        <taxon>Bacteria</taxon>
        <taxon>Pseudomonadati</taxon>
        <taxon>Pseudomonadota</taxon>
        <taxon>Gammaproteobacteria</taxon>
        <taxon>Cellvibrionales</taxon>
        <taxon>Halieaceae</taxon>
        <taxon>Pseudohalioglobus</taxon>
    </lineage>
</organism>
<reference evidence="1 2" key="1">
    <citation type="submission" date="2019-09" db="EMBL/GenBank/DDBJ databases">
        <authorList>
            <person name="Chen X.-Y."/>
        </authorList>
    </citation>
    <scope>NUCLEOTIDE SEQUENCE [LARGE SCALE GENOMIC DNA]</scope>
    <source>
        <strain evidence="1 2">NY5</strain>
    </source>
</reference>
<keyword evidence="2" id="KW-1185">Reference proteome</keyword>
<dbReference type="Proteomes" id="UP000323708">
    <property type="component" value="Unassembled WGS sequence"/>
</dbReference>
<evidence type="ECO:0000313" key="2">
    <source>
        <dbReference type="Proteomes" id="UP000323708"/>
    </source>
</evidence>
<proteinExistence type="predicted"/>
<accession>A0A5B0WR03</accession>